<dbReference type="Proteomes" id="UP000324222">
    <property type="component" value="Unassembled WGS sequence"/>
</dbReference>
<keyword evidence="5" id="KW-1185">Reference proteome</keyword>
<dbReference type="OrthoDB" id="10528768at2759"/>
<dbReference type="CDD" id="cd00112">
    <property type="entry name" value="LDLa"/>
    <property type="match status" value="1"/>
</dbReference>
<proteinExistence type="predicted"/>
<feature type="signal peptide" evidence="3">
    <location>
        <begin position="1"/>
        <end position="21"/>
    </location>
</feature>
<dbReference type="Pfam" id="PF00057">
    <property type="entry name" value="Ldl_recept_a"/>
    <property type="match status" value="1"/>
</dbReference>
<name>A0A5B7FTH8_PORTR</name>
<comment type="caution">
    <text evidence="4">The sequence shown here is derived from an EMBL/GenBank/DDBJ whole genome shotgun (WGS) entry which is preliminary data.</text>
</comment>
<keyword evidence="1 2" id="KW-1015">Disulfide bond</keyword>
<dbReference type="Gene3D" id="4.10.400.10">
    <property type="entry name" value="Low-density Lipoprotein Receptor"/>
    <property type="match status" value="1"/>
</dbReference>
<dbReference type="SUPFAM" id="SSF49899">
    <property type="entry name" value="Concanavalin A-like lectins/glucanases"/>
    <property type="match status" value="1"/>
</dbReference>
<dbReference type="Gene3D" id="2.70.170.10">
    <property type="entry name" value="Neurotransmitter-gated ion-channel ligand-binding domain"/>
    <property type="match status" value="1"/>
</dbReference>
<dbReference type="GO" id="GO:0016020">
    <property type="term" value="C:membrane"/>
    <property type="evidence" value="ECO:0007669"/>
    <property type="project" value="InterPro"/>
</dbReference>
<dbReference type="InterPro" id="IPR002172">
    <property type="entry name" value="LDrepeatLR_classA_rpt"/>
</dbReference>
<accession>A0A5B7FTH8</accession>
<protein>
    <submittedName>
        <fullName evidence="4">Uncharacterized protein</fullName>
    </submittedName>
</protein>
<dbReference type="SUPFAM" id="SSF57424">
    <property type="entry name" value="LDL receptor-like module"/>
    <property type="match status" value="1"/>
</dbReference>
<evidence type="ECO:0000256" key="2">
    <source>
        <dbReference type="PROSITE-ProRule" id="PRU00124"/>
    </source>
</evidence>
<dbReference type="EMBL" id="VSRR010008194">
    <property type="protein sequence ID" value="MPC48263.1"/>
    <property type="molecule type" value="Genomic_DNA"/>
</dbReference>
<dbReference type="InterPro" id="IPR036055">
    <property type="entry name" value="LDL_receptor-like_sf"/>
</dbReference>
<evidence type="ECO:0000313" key="4">
    <source>
        <dbReference type="EMBL" id="MPC48263.1"/>
    </source>
</evidence>
<dbReference type="Gene3D" id="2.60.120.200">
    <property type="match status" value="1"/>
</dbReference>
<evidence type="ECO:0000313" key="5">
    <source>
        <dbReference type="Proteomes" id="UP000324222"/>
    </source>
</evidence>
<dbReference type="SMART" id="SM00192">
    <property type="entry name" value="LDLa"/>
    <property type="match status" value="1"/>
</dbReference>
<dbReference type="InterPro" id="IPR036734">
    <property type="entry name" value="Neur_chan_lig-bd_sf"/>
</dbReference>
<feature type="chain" id="PRO_5022662863" evidence="3">
    <location>
        <begin position="22"/>
        <end position="650"/>
    </location>
</feature>
<dbReference type="SUPFAM" id="SSF56436">
    <property type="entry name" value="C-type lectin-like"/>
    <property type="match status" value="1"/>
</dbReference>
<dbReference type="GO" id="GO:0005230">
    <property type="term" value="F:extracellular ligand-gated monoatomic ion channel activity"/>
    <property type="evidence" value="ECO:0007669"/>
    <property type="project" value="InterPro"/>
</dbReference>
<dbReference type="Pfam" id="PF13385">
    <property type="entry name" value="Laminin_G_3"/>
    <property type="match status" value="1"/>
</dbReference>
<evidence type="ECO:0000256" key="1">
    <source>
        <dbReference type="ARBA" id="ARBA00023157"/>
    </source>
</evidence>
<dbReference type="InterPro" id="IPR016187">
    <property type="entry name" value="CTDL_fold"/>
</dbReference>
<dbReference type="InterPro" id="IPR013320">
    <property type="entry name" value="ConA-like_dom_sf"/>
</dbReference>
<evidence type="ECO:0000256" key="3">
    <source>
        <dbReference type="SAM" id="SignalP"/>
    </source>
</evidence>
<keyword evidence="3" id="KW-0732">Signal</keyword>
<organism evidence="4 5">
    <name type="scientific">Portunus trituberculatus</name>
    <name type="common">Swimming crab</name>
    <name type="synonym">Neptunus trituberculatus</name>
    <dbReference type="NCBI Taxonomy" id="210409"/>
    <lineage>
        <taxon>Eukaryota</taxon>
        <taxon>Metazoa</taxon>
        <taxon>Ecdysozoa</taxon>
        <taxon>Arthropoda</taxon>
        <taxon>Crustacea</taxon>
        <taxon>Multicrustacea</taxon>
        <taxon>Malacostraca</taxon>
        <taxon>Eumalacostraca</taxon>
        <taxon>Eucarida</taxon>
        <taxon>Decapoda</taxon>
        <taxon>Pleocyemata</taxon>
        <taxon>Brachyura</taxon>
        <taxon>Eubrachyura</taxon>
        <taxon>Portunoidea</taxon>
        <taxon>Portunidae</taxon>
        <taxon>Portuninae</taxon>
        <taxon>Portunus</taxon>
    </lineage>
</organism>
<dbReference type="PROSITE" id="PS50068">
    <property type="entry name" value="LDLRA_2"/>
    <property type="match status" value="1"/>
</dbReference>
<reference evidence="4 5" key="1">
    <citation type="submission" date="2019-05" db="EMBL/GenBank/DDBJ databases">
        <title>Another draft genome of Portunus trituberculatus and its Hox gene families provides insights of decapod evolution.</title>
        <authorList>
            <person name="Jeong J.-H."/>
            <person name="Song I."/>
            <person name="Kim S."/>
            <person name="Choi T."/>
            <person name="Kim D."/>
            <person name="Ryu S."/>
            <person name="Kim W."/>
        </authorList>
    </citation>
    <scope>NUCLEOTIDE SEQUENCE [LARGE SCALE GENOMIC DNA]</scope>
    <source>
        <tissue evidence="4">Muscle</tissue>
    </source>
</reference>
<feature type="disulfide bond" evidence="2">
    <location>
        <begin position="446"/>
        <end position="458"/>
    </location>
</feature>
<gene>
    <name evidence="4" type="ORF">E2C01_042031</name>
</gene>
<sequence length="650" mass="73811">MKVVVVVVVLVMMTFLNFITASRYENQTIEERDVAKVSLSDAHETGEGDDLSDEAKQRVVEGMVFNPEEFRGEVVFGNLNLPNDLQESTLCFWIKHYRAEIYVNLITNQNVQIFLHMYNMHLFKTSYHTIVIPKIELRVWMHFCVVIHDQGFDAYMNGRLAEQGRDQPVFYGDQMNAVLAGNVPLVISTNSTIYYFSGILADLKLFPKKLTQTEADDVRTGAWRGINYYTMTIDKILTTNSGLDIIRNITYEDIFQRPADYIILSFYESETYPRALRLCQAYGGLLPNKDTDDISAILRKCKINNGHSSDIWIHTSHYDPHSPNASCLMITQYLQSNASLIPWSCNDESSCICCYVPRNTRVRMTSGDQLMEQMFYFIQPSVAGQKVILEGEKTLHVAWKNSSSVAVMTKNREVVFRQQPATNHYMGRSLWSATSGGNLNISFSVCKKDQFSCSTGECVSILKRCDGVPADCSDNSDEAMCENFYGPPPSYYPQNAPSDPRINVTLYVKYVRNVDTDRNRLEASHPSLLTIFSVSGQRRLTSSFTQIVMEVNLAWRDERLTFYNLRSSAGLPNILDNDILSLLWVPGIYFPSGLFEENLNLETGTMTHTTVTAVPGRNGSLTTLNSYESKFRIQKCFALTTTIFKSFNDD</sequence>
<comment type="caution">
    <text evidence="2">Lacks conserved residue(s) required for the propagation of feature annotation.</text>
</comment>
<dbReference type="AlphaFoldDB" id="A0A5B7FTH8"/>